<comment type="similarity">
    <text evidence="1">Belongs to the polysaccharide synthase family.</text>
</comment>
<dbReference type="PANTHER" id="PTHR43318">
    <property type="entry name" value="UDP-N-ACETYLGLUCOSAMINE 4,6-DEHYDRATASE"/>
    <property type="match status" value="1"/>
</dbReference>
<dbReference type="EMBL" id="JAOWKW010000001">
    <property type="protein sequence ID" value="MCV2877316.1"/>
    <property type="molecule type" value="Genomic_DNA"/>
</dbReference>
<evidence type="ECO:0000259" key="2">
    <source>
        <dbReference type="Pfam" id="PF02719"/>
    </source>
</evidence>
<dbReference type="SUPFAM" id="SSF51735">
    <property type="entry name" value="NAD(P)-binding Rossmann-fold domains"/>
    <property type="match status" value="2"/>
</dbReference>
<dbReference type="Proteomes" id="UP001526166">
    <property type="component" value="Unassembled WGS sequence"/>
</dbReference>
<proteinExistence type="inferred from homology"/>
<evidence type="ECO:0000313" key="3">
    <source>
        <dbReference type="EMBL" id="MCV2877316.1"/>
    </source>
</evidence>
<dbReference type="InterPro" id="IPR003869">
    <property type="entry name" value="Polysac_CapD-like"/>
</dbReference>
<sequence length="526" mass="56129">MIKQFLKVSAPRPHGAAGLAGVLLSWFGRLHAGRKRSMTRVAVYGTGRAGRILAEALKARPDTSVVAFLDDDPELHGATLNGVQVCAPTRLDRLIAARRIDRIIISMPFMSAVEQGALRRRLAGFGVEVHCMPPLPDMALDGSDRPFSTDDLLGRPVVDGCLPMGAEAYRSRAILITGGGGTIGSELCRQIVQCGPAKLVLLDLSEAALYRIAKDLRSLADTFGVNLVPVLGSVLDAPHIANILTRHGVEIVLHAAAYKHVPIVEENARVGLANNALGTAVVARAARAAGVARFVLVSSDKAVRPGSLMGASKRFAELVVQDLAAREGGTVFSIVRFGNVLGSSGSVVPLFQEQIARGGPLTLTDERATRYFMTIPEAARLVLTAGALAEGGEVFVLDMGAPVRIGELARRMIRGAGYSVRDASNPDGEVEIRVTGLRPGEKLHEELMVRSGAQLTAHPKIIRVREDHLSELEMAAALRDLRNAMENAHDAAMIEVVRRTVRDYVPQGQPNAPSAVALARPCYPGE</sequence>
<dbReference type="Gene3D" id="3.40.50.720">
    <property type="entry name" value="NAD(P)-binding Rossmann-like Domain"/>
    <property type="match status" value="2"/>
</dbReference>
<dbReference type="InterPro" id="IPR051203">
    <property type="entry name" value="Polysaccharide_Synthase-Rel"/>
</dbReference>
<dbReference type="RefSeq" id="WP_263846728.1">
    <property type="nucleotide sequence ID" value="NZ_JAOWKW010000001.1"/>
</dbReference>
<accession>A0ABT2ZUB3</accession>
<feature type="domain" description="Polysaccharide biosynthesis protein CapD-like" evidence="2">
    <location>
        <begin position="174"/>
        <end position="465"/>
    </location>
</feature>
<evidence type="ECO:0000256" key="1">
    <source>
        <dbReference type="ARBA" id="ARBA00007430"/>
    </source>
</evidence>
<dbReference type="CDD" id="cd05237">
    <property type="entry name" value="UDP_invert_4-6DH_SDR_e"/>
    <property type="match status" value="1"/>
</dbReference>
<protein>
    <submittedName>
        <fullName evidence="3">Polysaccharide biosynthesis protein</fullName>
    </submittedName>
</protein>
<comment type="caution">
    <text evidence="3">The sequence shown here is derived from an EMBL/GenBank/DDBJ whole genome shotgun (WGS) entry which is preliminary data.</text>
</comment>
<dbReference type="PANTHER" id="PTHR43318:SF1">
    <property type="entry name" value="POLYSACCHARIDE BIOSYNTHESIS PROTEIN EPSC-RELATED"/>
    <property type="match status" value="1"/>
</dbReference>
<keyword evidence="4" id="KW-1185">Reference proteome</keyword>
<reference evidence="3 4" key="1">
    <citation type="submission" date="2022-10" db="EMBL/GenBank/DDBJ databases">
        <title>Sinirhodobacter sp. nov., isolated from ocean surface sediments.</title>
        <authorList>
            <person name="He W."/>
            <person name="Wang L."/>
            <person name="Zhang D.-F."/>
        </authorList>
    </citation>
    <scope>NUCLEOTIDE SEQUENCE [LARGE SCALE GENOMIC DNA]</scope>
    <source>
        <strain evidence="3 4">WL0115</strain>
    </source>
</reference>
<gene>
    <name evidence="3" type="ORF">OE699_00500</name>
</gene>
<evidence type="ECO:0000313" key="4">
    <source>
        <dbReference type="Proteomes" id="UP001526166"/>
    </source>
</evidence>
<organism evidence="3 4">
    <name type="scientific">Sedimentimonas flavescens</name>
    <dbReference type="NCBI Taxonomy" id="2851012"/>
    <lineage>
        <taxon>Bacteria</taxon>
        <taxon>Pseudomonadati</taxon>
        <taxon>Pseudomonadota</taxon>
        <taxon>Alphaproteobacteria</taxon>
        <taxon>Rhodobacterales</taxon>
        <taxon>Rhodobacter group</taxon>
        <taxon>Sedimentimonas</taxon>
    </lineage>
</organism>
<name>A0ABT2ZUB3_9RHOB</name>
<dbReference type="Pfam" id="PF02719">
    <property type="entry name" value="Polysacc_synt_2"/>
    <property type="match status" value="1"/>
</dbReference>
<dbReference type="InterPro" id="IPR036291">
    <property type="entry name" value="NAD(P)-bd_dom_sf"/>
</dbReference>